<comment type="similarity">
    <text evidence="2">Belongs to the CcmB/CycW/HelB family.</text>
</comment>
<feature type="transmembrane region" description="Helical" evidence="6">
    <location>
        <begin position="162"/>
        <end position="184"/>
    </location>
</feature>
<feature type="transmembrane region" description="Helical" evidence="6">
    <location>
        <begin position="25"/>
        <end position="46"/>
    </location>
</feature>
<sequence length="222" mass="22627">MTNPWRREIGAVFAKELAVELRSKAGLMTAGLFGLSAVVAIAMASFNQNVSPTLAAGLIWVVLIFASAVALPRAFLVEEEQATADLLRMIARPHAVFWGKALFNLAQMLVIGLVTSGLYLLFSARPTPQPGLFVLTIALGCAALAGTVTLCGALVAQAANRASLAGAVSVPLLIPLAALGVAALRTALGDPGAGEQAAAGLAGYAAVTLAVGPHLYAAVWKG</sequence>
<name>A0A931PUZ0_FIMGI</name>
<dbReference type="Proteomes" id="UP000727962">
    <property type="component" value="Unassembled WGS sequence"/>
</dbReference>
<evidence type="ECO:0000256" key="2">
    <source>
        <dbReference type="ARBA" id="ARBA00010544"/>
    </source>
</evidence>
<feature type="transmembrane region" description="Helical" evidence="6">
    <location>
        <begin position="196"/>
        <end position="219"/>
    </location>
</feature>
<keyword evidence="3 6" id="KW-0812">Transmembrane</keyword>
<dbReference type="InterPro" id="IPR003544">
    <property type="entry name" value="Cyt_c_biogenesis_CcmB"/>
</dbReference>
<reference evidence="7" key="1">
    <citation type="submission" date="2020-07" db="EMBL/GenBank/DDBJ databases">
        <title>Huge and variable diversity of episymbiotic CPR bacteria and DPANN archaea in groundwater ecosystems.</title>
        <authorList>
            <person name="He C.Y."/>
            <person name="Keren R."/>
            <person name="Whittaker M."/>
            <person name="Farag I.F."/>
            <person name="Doudna J."/>
            <person name="Cate J.H.D."/>
            <person name="Banfield J.F."/>
        </authorList>
    </citation>
    <scope>NUCLEOTIDE SEQUENCE</scope>
    <source>
        <strain evidence="7">NC_groundwater_17_Pr7_B-0.1um_64_12</strain>
    </source>
</reference>
<evidence type="ECO:0000256" key="6">
    <source>
        <dbReference type="SAM" id="Phobius"/>
    </source>
</evidence>
<gene>
    <name evidence="7" type="ORF">HYR64_08160</name>
</gene>
<dbReference type="AlphaFoldDB" id="A0A931PUZ0"/>
<evidence type="ECO:0000256" key="1">
    <source>
        <dbReference type="ARBA" id="ARBA00004141"/>
    </source>
</evidence>
<dbReference type="GO" id="GO:0017004">
    <property type="term" value="P:cytochrome complex assembly"/>
    <property type="evidence" value="ECO:0007669"/>
    <property type="project" value="InterPro"/>
</dbReference>
<dbReference type="GO" id="GO:0015232">
    <property type="term" value="F:heme transmembrane transporter activity"/>
    <property type="evidence" value="ECO:0007669"/>
    <property type="project" value="InterPro"/>
</dbReference>
<comment type="subcellular location">
    <subcellularLocation>
        <location evidence="1">Membrane</location>
        <topology evidence="1">Multi-pass membrane protein</topology>
    </subcellularLocation>
</comment>
<accession>A0A931PUZ0</accession>
<evidence type="ECO:0000256" key="4">
    <source>
        <dbReference type="ARBA" id="ARBA00022989"/>
    </source>
</evidence>
<dbReference type="GO" id="GO:0016020">
    <property type="term" value="C:membrane"/>
    <property type="evidence" value="ECO:0007669"/>
    <property type="project" value="UniProtKB-SubCell"/>
</dbReference>
<feature type="transmembrane region" description="Helical" evidence="6">
    <location>
        <begin position="132"/>
        <end position="155"/>
    </location>
</feature>
<keyword evidence="5 6" id="KW-0472">Membrane</keyword>
<feature type="transmembrane region" description="Helical" evidence="6">
    <location>
        <begin position="58"/>
        <end position="76"/>
    </location>
</feature>
<dbReference type="EMBL" id="JACOSL010000049">
    <property type="protein sequence ID" value="MBI1757062.1"/>
    <property type="molecule type" value="Genomic_DNA"/>
</dbReference>
<evidence type="ECO:0000313" key="8">
    <source>
        <dbReference type="Proteomes" id="UP000727962"/>
    </source>
</evidence>
<feature type="transmembrane region" description="Helical" evidence="6">
    <location>
        <begin position="97"/>
        <end position="120"/>
    </location>
</feature>
<protein>
    <submittedName>
        <fullName evidence="7">Heme exporter protein CcmB</fullName>
    </submittedName>
</protein>
<dbReference type="Pfam" id="PF03379">
    <property type="entry name" value="CcmB"/>
    <property type="match status" value="1"/>
</dbReference>
<keyword evidence="4 6" id="KW-1133">Transmembrane helix</keyword>
<proteinExistence type="inferred from homology"/>
<comment type="caution">
    <text evidence="7">The sequence shown here is derived from an EMBL/GenBank/DDBJ whole genome shotgun (WGS) entry which is preliminary data.</text>
</comment>
<organism evidence="7 8">
    <name type="scientific">Fimbriimonas ginsengisoli</name>
    <dbReference type="NCBI Taxonomy" id="1005039"/>
    <lineage>
        <taxon>Bacteria</taxon>
        <taxon>Bacillati</taxon>
        <taxon>Armatimonadota</taxon>
        <taxon>Fimbriimonadia</taxon>
        <taxon>Fimbriimonadales</taxon>
        <taxon>Fimbriimonadaceae</taxon>
        <taxon>Fimbriimonas</taxon>
    </lineage>
</organism>
<evidence type="ECO:0000256" key="3">
    <source>
        <dbReference type="ARBA" id="ARBA00022692"/>
    </source>
</evidence>
<evidence type="ECO:0000313" key="7">
    <source>
        <dbReference type="EMBL" id="MBI1757062.1"/>
    </source>
</evidence>
<evidence type="ECO:0000256" key="5">
    <source>
        <dbReference type="ARBA" id="ARBA00023136"/>
    </source>
</evidence>